<protein>
    <submittedName>
        <fullName evidence="2">Uncharacterized protein</fullName>
    </submittedName>
</protein>
<reference evidence="2" key="1">
    <citation type="submission" date="2020-05" db="EMBL/GenBank/DDBJ databases">
        <title>WGS assembly of Panicum virgatum.</title>
        <authorList>
            <person name="Lovell J.T."/>
            <person name="Jenkins J."/>
            <person name="Shu S."/>
            <person name="Juenger T.E."/>
            <person name="Schmutz J."/>
        </authorList>
    </citation>
    <scope>NUCLEOTIDE SEQUENCE</scope>
    <source>
        <strain evidence="2">AP13</strain>
    </source>
</reference>
<feature type="compositionally biased region" description="Low complexity" evidence="1">
    <location>
        <begin position="212"/>
        <end position="226"/>
    </location>
</feature>
<feature type="compositionally biased region" description="Gly residues" evidence="1">
    <location>
        <begin position="183"/>
        <end position="195"/>
    </location>
</feature>
<name>A0A8T0TKD3_PANVG</name>
<feature type="region of interest" description="Disordered" evidence="1">
    <location>
        <begin position="154"/>
        <end position="253"/>
    </location>
</feature>
<accession>A0A8T0TKD3</accession>
<feature type="compositionally biased region" description="Low complexity" evidence="1">
    <location>
        <begin position="45"/>
        <end position="57"/>
    </location>
</feature>
<dbReference type="AlphaFoldDB" id="A0A8T0TKD3"/>
<comment type="caution">
    <text evidence="2">The sequence shown here is derived from an EMBL/GenBank/DDBJ whole genome shotgun (WGS) entry which is preliminary data.</text>
</comment>
<feature type="compositionally biased region" description="Basic and acidic residues" evidence="1">
    <location>
        <begin position="166"/>
        <end position="182"/>
    </location>
</feature>
<feature type="region of interest" description="Disordered" evidence="1">
    <location>
        <begin position="282"/>
        <end position="339"/>
    </location>
</feature>
<keyword evidence="3" id="KW-1185">Reference proteome</keyword>
<sequence>MHGPGWMRRTAGQAWRRRGEQDGNGAVDKTTSAGAGRQRRGGQDDGMPGSGAPASPSGGRGGDLRQGARGGWRGRPARRAAQAARATCAASGAAACAVAGRRARQQAGDGQGPRLSSSSAAATMARLCCRIKSRHRPRTPAALPVPAFLVLGAGPRTPCRPSPRCGVDRAREAEERRGEGGRDGGGAAAGSGATGRHGARPARAGSGRRRAAVATGHRSGASSSSARGGGALGSPPASRVGGASPAGRERAADRGAAWWVDPWRGAAAAAVFGTSSSAASLSTYASSMSGGGGGHCGSSSPPTPADSGGPRLRAPLLLSPSGRALSGDHDLRRRPSLSPLAGRVVAMARECAGPAPRGAYRSSSAHA</sequence>
<feature type="compositionally biased region" description="Low complexity" evidence="1">
    <location>
        <begin position="307"/>
        <end position="323"/>
    </location>
</feature>
<organism evidence="2 3">
    <name type="scientific">Panicum virgatum</name>
    <name type="common">Blackwell switchgrass</name>
    <dbReference type="NCBI Taxonomy" id="38727"/>
    <lineage>
        <taxon>Eukaryota</taxon>
        <taxon>Viridiplantae</taxon>
        <taxon>Streptophyta</taxon>
        <taxon>Embryophyta</taxon>
        <taxon>Tracheophyta</taxon>
        <taxon>Spermatophyta</taxon>
        <taxon>Magnoliopsida</taxon>
        <taxon>Liliopsida</taxon>
        <taxon>Poales</taxon>
        <taxon>Poaceae</taxon>
        <taxon>PACMAD clade</taxon>
        <taxon>Panicoideae</taxon>
        <taxon>Panicodae</taxon>
        <taxon>Paniceae</taxon>
        <taxon>Panicinae</taxon>
        <taxon>Panicum</taxon>
        <taxon>Panicum sect. Hiantes</taxon>
    </lineage>
</organism>
<dbReference type="Proteomes" id="UP000823388">
    <property type="component" value="Chromosome 4K"/>
</dbReference>
<evidence type="ECO:0000313" key="3">
    <source>
        <dbReference type="Proteomes" id="UP000823388"/>
    </source>
</evidence>
<feature type="region of interest" description="Disordered" evidence="1">
    <location>
        <begin position="1"/>
        <end position="79"/>
    </location>
</feature>
<proteinExistence type="predicted"/>
<feature type="compositionally biased region" description="Low complexity" evidence="1">
    <location>
        <begin position="196"/>
        <end position="205"/>
    </location>
</feature>
<evidence type="ECO:0000313" key="2">
    <source>
        <dbReference type="EMBL" id="KAG2609196.1"/>
    </source>
</evidence>
<dbReference type="EMBL" id="CM029043">
    <property type="protein sequence ID" value="KAG2609196.1"/>
    <property type="molecule type" value="Genomic_DNA"/>
</dbReference>
<evidence type="ECO:0000256" key="1">
    <source>
        <dbReference type="SAM" id="MobiDB-lite"/>
    </source>
</evidence>
<gene>
    <name evidence="2" type="ORF">PVAP13_4KG018558</name>
</gene>